<dbReference type="RefSeq" id="WP_323722043.1">
    <property type="nucleotide sequence ID" value="NZ_CP110343.1"/>
</dbReference>
<dbReference type="Pfam" id="PF00106">
    <property type="entry name" value="adh_short"/>
    <property type="match status" value="1"/>
</dbReference>
<protein>
    <submittedName>
        <fullName evidence="3">Short-chain reductase</fullName>
    </submittedName>
</protein>
<evidence type="ECO:0000256" key="1">
    <source>
        <dbReference type="ARBA" id="ARBA00006484"/>
    </source>
</evidence>
<dbReference type="PANTHER" id="PTHR43639">
    <property type="entry name" value="OXIDOREDUCTASE, SHORT-CHAIN DEHYDROGENASE/REDUCTASE FAMILY (AFU_ORTHOLOGUE AFUA_5G02870)"/>
    <property type="match status" value="1"/>
</dbReference>
<accession>A0ABZ0UQA4</accession>
<reference evidence="3" key="1">
    <citation type="submission" date="2022-10" db="EMBL/GenBank/DDBJ databases">
        <title>Host association and intracellularity evolved multiple times independently in the Rickettsiales.</title>
        <authorList>
            <person name="Castelli M."/>
            <person name="Nardi T."/>
            <person name="Gammuto L."/>
            <person name="Bellinzona G."/>
            <person name="Sabaneyeva E."/>
            <person name="Potekhin A."/>
            <person name="Serra V."/>
            <person name="Petroni G."/>
            <person name="Sassera D."/>
        </authorList>
    </citation>
    <scope>NUCLEOTIDE SEQUENCE [LARGE SCALE GENOMIC DNA]</scope>
    <source>
        <strain evidence="3">US_Bl 11III1</strain>
    </source>
</reference>
<dbReference type="Gene3D" id="3.40.50.720">
    <property type="entry name" value="NAD(P)-binding Rossmann-like Domain"/>
    <property type="match status" value="1"/>
</dbReference>
<evidence type="ECO:0000313" key="4">
    <source>
        <dbReference type="Proteomes" id="UP001325140"/>
    </source>
</evidence>
<evidence type="ECO:0000256" key="2">
    <source>
        <dbReference type="ARBA" id="ARBA00023002"/>
    </source>
</evidence>
<sequence>MPSKEKNDMKHVCITGSSSKLGTSIVDFFIKNMWSVTMHYHSSPKNLDIYLSNSNTRLICGDLRKHKDINILSELLYKSDINLLINNVSILYSAKGATENFEKKFTDVLNVNYISACAFTKAMYDRSISSGSIRELHVINILDSELHSTSDMLTEYYITKHALHHYTTEVALCFAPYVRVNGIAVGPTIRDERQSEEHFKEISIASPMECGSELKEVLEALNFLIGSKSITGEIIHLGGGRHISRYGK</sequence>
<keyword evidence="4" id="KW-1185">Reference proteome</keyword>
<comment type="similarity">
    <text evidence="1">Belongs to the short-chain dehydrogenases/reductases (SDR) family.</text>
</comment>
<keyword evidence="2" id="KW-0560">Oxidoreductase</keyword>
<dbReference type="Proteomes" id="UP001325140">
    <property type="component" value="Chromosome"/>
</dbReference>
<dbReference type="InterPro" id="IPR002347">
    <property type="entry name" value="SDR_fam"/>
</dbReference>
<proteinExistence type="inferred from homology"/>
<name>A0ABZ0UQA4_9RICK</name>
<dbReference type="EMBL" id="CP110343">
    <property type="protein sequence ID" value="WPX98067.1"/>
    <property type="molecule type" value="Genomic_DNA"/>
</dbReference>
<dbReference type="SUPFAM" id="SSF51735">
    <property type="entry name" value="NAD(P)-binding Rossmann-fold domains"/>
    <property type="match status" value="1"/>
</dbReference>
<dbReference type="PRINTS" id="PR00081">
    <property type="entry name" value="GDHRDH"/>
</dbReference>
<organism evidence="3 4">
    <name type="scientific">Candidatus Fokinia crypta</name>
    <dbReference type="NCBI Taxonomy" id="1920990"/>
    <lineage>
        <taxon>Bacteria</taxon>
        <taxon>Pseudomonadati</taxon>
        <taxon>Pseudomonadota</taxon>
        <taxon>Alphaproteobacteria</taxon>
        <taxon>Rickettsiales</taxon>
        <taxon>Candidatus Midichloriaceae</taxon>
        <taxon>Candidatus Fokinia</taxon>
    </lineage>
</organism>
<dbReference type="InterPro" id="IPR036291">
    <property type="entry name" value="NAD(P)-bd_dom_sf"/>
</dbReference>
<gene>
    <name evidence="3" type="ORF">Fokcrypt_00595</name>
</gene>
<evidence type="ECO:0000313" key="3">
    <source>
        <dbReference type="EMBL" id="WPX98067.1"/>
    </source>
</evidence>
<dbReference type="PANTHER" id="PTHR43639:SF1">
    <property type="entry name" value="SHORT-CHAIN DEHYDROGENASE_REDUCTASE FAMILY PROTEIN"/>
    <property type="match status" value="1"/>
</dbReference>